<name>A0A0S8GNR5_UNCW3</name>
<sequence length="270" mass="29828">MFWYPPPYNGGYATPWLWYDGDAGGGYVYTQWEAKIVARMAQPAPVTITMWGHYVAADDTGRIYAQFRNDSSATISGHAYFVLTEDSLYRATSNGDLWHNHVPRDYIPNHLGVAVSVPAGDSVILDQPLSFDPSWQRHMCEIVTWIQDDNLQPDSTKEVWQGGILKVTDLADIEEEISDEVVLSDVTVMPNPCVSSTAFTFTISTGTAYMITVYDVTGRVVRTIHGNAATGSETVLWNLCDNSGNVVSSGVYFYDFAAEGVRTSGKVVVR</sequence>
<gene>
    <name evidence="1" type="ORF">AMJ87_02250</name>
</gene>
<reference evidence="1 2" key="1">
    <citation type="journal article" date="2015" name="Microbiome">
        <title>Genomic resolution of linkages in carbon, nitrogen, and sulfur cycling among widespread estuary sediment bacteria.</title>
        <authorList>
            <person name="Baker B.J."/>
            <person name="Lazar C.S."/>
            <person name="Teske A.P."/>
            <person name="Dick G.J."/>
        </authorList>
    </citation>
    <scope>NUCLEOTIDE SEQUENCE [LARGE SCALE GENOMIC DNA]</scope>
    <source>
        <strain evidence="1">SM23_60</strain>
    </source>
</reference>
<dbReference type="InterPro" id="IPR026444">
    <property type="entry name" value="Secre_tail"/>
</dbReference>
<evidence type="ECO:0000313" key="2">
    <source>
        <dbReference type="Proteomes" id="UP000051096"/>
    </source>
</evidence>
<dbReference type="Gene3D" id="2.60.40.4070">
    <property type="match status" value="1"/>
</dbReference>
<dbReference type="AlphaFoldDB" id="A0A0S8GNR5"/>
<evidence type="ECO:0008006" key="3">
    <source>
        <dbReference type="Google" id="ProtNLM"/>
    </source>
</evidence>
<evidence type="ECO:0000313" key="1">
    <source>
        <dbReference type="EMBL" id="KPK73274.1"/>
    </source>
</evidence>
<proteinExistence type="predicted"/>
<organism evidence="1 2">
    <name type="scientific">candidate division WOR_3 bacterium SM23_60</name>
    <dbReference type="NCBI Taxonomy" id="1703780"/>
    <lineage>
        <taxon>Bacteria</taxon>
        <taxon>Bacteria division WOR-3</taxon>
    </lineage>
</organism>
<dbReference type="NCBIfam" id="TIGR04183">
    <property type="entry name" value="Por_Secre_tail"/>
    <property type="match status" value="1"/>
</dbReference>
<dbReference type="InterPro" id="IPR013783">
    <property type="entry name" value="Ig-like_fold"/>
</dbReference>
<comment type="caution">
    <text evidence="1">The sequence shown here is derived from an EMBL/GenBank/DDBJ whole genome shotgun (WGS) entry which is preliminary data.</text>
</comment>
<accession>A0A0S8GNR5</accession>
<protein>
    <recommendedName>
        <fullName evidence="3">FlgD Ig-like domain-containing protein</fullName>
    </recommendedName>
</protein>
<dbReference type="Proteomes" id="UP000051096">
    <property type="component" value="Unassembled WGS sequence"/>
</dbReference>
<dbReference type="EMBL" id="LJUO01000012">
    <property type="protein sequence ID" value="KPK73274.1"/>
    <property type="molecule type" value="Genomic_DNA"/>
</dbReference>
<dbReference type="Gene3D" id="2.60.40.10">
    <property type="entry name" value="Immunoglobulins"/>
    <property type="match status" value="1"/>
</dbReference>